<evidence type="ECO:0000259" key="1">
    <source>
        <dbReference type="Pfam" id="PF01408"/>
    </source>
</evidence>
<dbReference type="SUPFAM" id="SSF102198">
    <property type="entry name" value="Putative cyclase"/>
    <property type="match status" value="1"/>
</dbReference>
<dbReference type="PANTHER" id="PTHR43708:SF8">
    <property type="entry name" value="OXIDOREDUCTASE"/>
    <property type="match status" value="1"/>
</dbReference>
<accession>A0A5C5VZC4</accession>
<feature type="domain" description="GFO/IDH/MocA-like oxidoreductase" evidence="2">
    <location>
        <begin position="130"/>
        <end position="258"/>
    </location>
</feature>
<dbReference type="InterPro" id="IPR007325">
    <property type="entry name" value="KFase/CYL"/>
</dbReference>
<dbReference type="InterPro" id="IPR037175">
    <property type="entry name" value="KFase_sf"/>
</dbReference>
<dbReference type="Pfam" id="PF04199">
    <property type="entry name" value="Cyclase"/>
    <property type="match status" value="1"/>
</dbReference>
<dbReference type="SUPFAM" id="SSF51735">
    <property type="entry name" value="NAD(P)-binding Rossmann-fold domains"/>
    <property type="match status" value="1"/>
</dbReference>
<dbReference type="GO" id="GO:0000166">
    <property type="term" value="F:nucleotide binding"/>
    <property type="evidence" value="ECO:0007669"/>
    <property type="project" value="InterPro"/>
</dbReference>
<feature type="domain" description="Gfo/Idh/MocA-like oxidoreductase N-terminal" evidence="1">
    <location>
        <begin position="8"/>
        <end position="116"/>
    </location>
</feature>
<reference evidence="3 4" key="1">
    <citation type="submission" date="2019-02" db="EMBL/GenBank/DDBJ databases">
        <title>Deep-cultivation of Planctomycetes and their phenomic and genomic characterization uncovers novel biology.</title>
        <authorList>
            <person name="Wiegand S."/>
            <person name="Jogler M."/>
            <person name="Boedeker C."/>
            <person name="Pinto D."/>
            <person name="Vollmers J."/>
            <person name="Rivas-Marin E."/>
            <person name="Kohn T."/>
            <person name="Peeters S.H."/>
            <person name="Heuer A."/>
            <person name="Rast P."/>
            <person name="Oberbeckmann S."/>
            <person name="Bunk B."/>
            <person name="Jeske O."/>
            <person name="Meyerdierks A."/>
            <person name="Storesund J.E."/>
            <person name="Kallscheuer N."/>
            <person name="Luecker S."/>
            <person name="Lage O.M."/>
            <person name="Pohl T."/>
            <person name="Merkel B.J."/>
            <person name="Hornburger P."/>
            <person name="Mueller R.-W."/>
            <person name="Bruemmer F."/>
            <person name="Labrenz M."/>
            <person name="Spormann A.M."/>
            <person name="Op Den Camp H."/>
            <person name="Overmann J."/>
            <person name="Amann R."/>
            <person name="Jetten M.S.M."/>
            <person name="Mascher T."/>
            <person name="Medema M.H."/>
            <person name="Devos D.P."/>
            <person name="Kaster A.-K."/>
            <person name="Ovreas L."/>
            <person name="Rohde M."/>
            <person name="Galperin M.Y."/>
            <person name="Jogler C."/>
        </authorList>
    </citation>
    <scope>NUCLEOTIDE SEQUENCE [LARGE SCALE GENOMIC DNA]</scope>
    <source>
        <strain evidence="3 4">Pla111</strain>
    </source>
</reference>
<evidence type="ECO:0000313" key="4">
    <source>
        <dbReference type="Proteomes" id="UP000318995"/>
    </source>
</evidence>
<keyword evidence="3" id="KW-0378">Hydrolase</keyword>
<dbReference type="SUPFAM" id="SSF55347">
    <property type="entry name" value="Glyceraldehyde-3-phosphate dehydrogenase-like, C-terminal domain"/>
    <property type="match status" value="1"/>
</dbReference>
<organism evidence="3 4">
    <name type="scientific">Botrimarina hoheduenensis</name>
    <dbReference type="NCBI Taxonomy" id="2528000"/>
    <lineage>
        <taxon>Bacteria</taxon>
        <taxon>Pseudomonadati</taxon>
        <taxon>Planctomycetota</taxon>
        <taxon>Planctomycetia</taxon>
        <taxon>Pirellulales</taxon>
        <taxon>Lacipirellulaceae</taxon>
        <taxon>Botrimarina</taxon>
    </lineage>
</organism>
<protein>
    <submittedName>
        <fullName evidence="3">Kynurenine formamidase</fullName>
        <ecNumber evidence="3">3.5.1.9</ecNumber>
    </submittedName>
</protein>
<evidence type="ECO:0000259" key="2">
    <source>
        <dbReference type="Pfam" id="PF22725"/>
    </source>
</evidence>
<dbReference type="InterPro" id="IPR000683">
    <property type="entry name" value="Gfo/Idh/MocA-like_OxRdtase_N"/>
</dbReference>
<dbReference type="AlphaFoldDB" id="A0A5C5VZC4"/>
<dbReference type="Gene3D" id="3.30.360.10">
    <property type="entry name" value="Dihydrodipicolinate Reductase, domain 2"/>
    <property type="match status" value="1"/>
</dbReference>
<dbReference type="InterPro" id="IPR051317">
    <property type="entry name" value="Gfo/Idh/MocA_oxidoreduct"/>
</dbReference>
<dbReference type="Pfam" id="PF01408">
    <property type="entry name" value="GFO_IDH_MocA"/>
    <property type="match status" value="1"/>
</dbReference>
<dbReference type="Pfam" id="PF22725">
    <property type="entry name" value="GFO_IDH_MocA_C3"/>
    <property type="match status" value="1"/>
</dbReference>
<evidence type="ECO:0000313" key="3">
    <source>
        <dbReference type="EMBL" id="TWT43111.1"/>
    </source>
</evidence>
<gene>
    <name evidence="3" type="primary">kynB</name>
    <name evidence="3" type="ORF">Pla111_20610</name>
</gene>
<dbReference type="EC" id="3.5.1.9" evidence="3"/>
<dbReference type="Proteomes" id="UP000318995">
    <property type="component" value="Unassembled WGS sequence"/>
</dbReference>
<dbReference type="RefSeq" id="WP_231930942.1">
    <property type="nucleotide sequence ID" value="NZ_SJPH01000004.1"/>
</dbReference>
<sequence>MTPLRGLTIGAGYFARFHFDAWRRMDDVRIEAVCDRDESRARRAAEAVGAASWFTDAAEALDAVRPDFVDLITPPPGKLELVERCAAWGVAILCQKPLADDRAGAERVVAAAHGVPFMVHENFRFQPWRRETKRLIDTGTVGDVHTLMVHTRMGDGWGEDAYVARQPYFRTMPRLLVHETGVHFLDTFRYLAGEIESVSAILRRLNPAIAGEDAALVTVRFASGAVAVWDANRYNETTDENPRLTFGDTLVEGTGGTIRLDGAGRLFVKRLGEPEVEHAYEWRDEGFAGDCVYATQRHFVERLRAGERFETSGEDYLRSLAAVEAAYESDRTGRSVRPEEPRRIVDLSRGIDADLPGAKVDPAKRLAVDGWNATTLTLYSHCGTHIDAPCHFFPGAATLDQQDLSVCCGPARIIDLTPVEPAELISVERFAAAAGEVVAGERLLLQTDWHRRHGEDAYRNALPRLSLELAEWLVAKRVALVGVEPPSVADVNNLREVTAVHQTLFRGGVVIVEGLCHLDQLRCERVEFIALPLKVIGGDGSPVRAIAVEP</sequence>
<dbReference type="GO" id="GO:0019441">
    <property type="term" value="P:L-tryptophan catabolic process to kynurenine"/>
    <property type="evidence" value="ECO:0007669"/>
    <property type="project" value="InterPro"/>
</dbReference>
<name>A0A5C5VZC4_9BACT</name>
<dbReference type="GO" id="GO:0004061">
    <property type="term" value="F:arylformamidase activity"/>
    <property type="evidence" value="ECO:0007669"/>
    <property type="project" value="UniProtKB-EC"/>
</dbReference>
<dbReference type="EMBL" id="SJPH01000004">
    <property type="protein sequence ID" value="TWT43111.1"/>
    <property type="molecule type" value="Genomic_DNA"/>
</dbReference>
<proteinExistence type="predicted"/>
<dbReference type="PANTHER" id="PTHR43708">
    <property type="entry name" value="CONSERVED EXPRESSED OXIDOREDUCTASE (EUROFUNG)"/>
    <property type="match status" value="1"/>
</dbReference>
<dbReference type="InterPro" id="IPR055170">
    <property type="entry name" value="GFO_IDH_MocA-like_dom"/>
</dbReference>
<dbReference type="Gene3D" id="3.50.30.50">
    <property type="entry name" value="Putative cyclase"/>
    <property type="match status" value="1"/>
</dbReference>
<keyword evidence="4" id="KW-1185">Reference proteome</keyword>
<dbReference type="Gene3D" id="3.40.50.720">
    <property type="entry name" value="NAD(P)-binding Rossmann-like Domain"/>
    <property type="match status" value="1"/>
</dbReference>
<comment type="caution">
    <text evidence="3">The sequence shown here is derived from an EMBL/GenBank/DDBJ whole genome shotgun (WGS) entry which is preliminary data.</text>
</comment>
<dbReference type="InterPro" id="IPR036291">
    <property type="entry name" value="NAD(P)-bd_dom_sf"/>
</dbReference>